<dbReference type="Gene3D" id="3.40.630.30">
    <property type="match status" value="1"/>
</dbReference>
<protein>
    <submittedName>
        <fullName evidence="2">GNAT family N-acetyltransferase</fullName>
    </submittedName>
</protein>
<dbReference type="PANTHER" id="PTHR43415:SF5">
    <property type="entry name" value="ACETYLTRANSFERASE"/>
    <property type="match status" value="1"/>
</dbReference>
<reference evidence="2 3" key="1">
    <citation type="submission" date="2021-03" db="EMBL/GenBank/DDBJ databases">
        <authorList>
            <person name="Kanchanasin P."/>
            <person name="Saeng-In P."/>
            <person name="Phongsopitanun W."/>
            <person name="Yuki M."/>
            <person name="Kudo T."/>
            <person name="Ohkuma M."/>
            <person name="Tanasupawat S."/>
        </authorList>
    </citation>
    <scope>NUCLEOTIDE SEQUENCE [LARGE SCALE GENOMIC DNA]</scope>
    <source>
        <strain evidence="2 3">L46</strain>
    </source>
</reference>
<keyword evidence="3" id="KW-1185">Reference proteome</keyword>
<dbReference type="CDD" id="cd04301">
    <property type="entry name" value="NAT_SF"/>
    <property type="match status" value="1"/>
</dbReference>
<proteinExistence type="predicted"/>
<evidence type="ECO:0000259" key="1">
    <source>
        <dbReference type="PROSITE" id="PS51186"/>
    </source>
</evidence>
<name>A0ABS3QUA2_9ACTN</name>
<dbReference type="InterPro" id="IPR000182">
    <property type="entry name" value="GNAT_dom"/>
</dbReference>
<dbReference type="Proteomes" id="UP000666915">
    <property type="component" value="Unassembled WGS sequence"/>
</dbReference>
<comment type="caution">
    <text evidence="2">The sequence shown here is derived from an EMBL/GenBank/DDBJ whole genome shotgun (WGS) entry which is preliminary data.</text>
</comment>
<dbReference type="PANTHER" id="PTHR43415">
    <property type="entry name" value="SPERMIDINE N(1)-ACETYLTRANSFERASE"/>
    <property type="match status" value="1"/>
</dbReference>
<gene>
    <name evidence="2" type="ORF">J4557_08545</name>
</gene>
<dbReference type="SUPFAM" id="SSF55729">
    <property type="entry name" value="Acyl-CoA N-acyltransferases (Nat)"/>
    <property type="match status" value="1"/>
</dbReference>
<dbReference type="EMBL" id="JAGEOK010000005">
    <property type="protein sequence ID" value="MBO2437565.1"/>
    <property type="molecule type" value="Genomic_DNA"/>
</dbReference>
<evidence type="ECO:0000313" key="2">
    <source>
        <dbReference type="EMBL" id="MBO2437565.1"/>
    </source>
</evidence>
<dbReference type="InterPro" id="IPR016181">
    <property type="entry name" value="Acyl_CoA_acyltransferase"/>
</dbReference>
<evidence type="ECO:0000313" key="3">
    <source>
        <dbReference type="Proteomes" id="UP000666915"/>
    </source>
</evidence>
<accession>A0ABS3QUA2</accession>
<feature type="domain" description="N-acetyltransferase" evidence="1">
    <location>
        <begin position="1"/>
        <end position="164"/>
    </location>
</feature>
<dbReference type="Pfam" id="PF00583">
    <property type="entry name" value="Acetyltransf_1"/>
    <property type="match status" value="1"/>
</dbReference>
<sequence length="176" mass="19081">MRDFDEADAPALVSWVDGPAALVMWSGPTGFTWPLDREQLARYSAKAGPGLRIWTFTDEENLAEPVAHASLTVDPQGRTARLGRVLVHPGRRGRGIGAALVGAVQRVAFDDMGVHRLGLGVFAHNSTAVALYERLGFVREGVSREVIEVDGAWWSSIEMSMLDREWHGSGATTPSA</sequence>
<organism evidence="2 3">
    <name type="scientific">Actinomadura nitritigenes</name>
    <dbReference type="NCBI Taxonomy" id="134602"/>
    <lineage>
        <taxon>Bacteria</taxon>
        <taxon>Bacillati</taxon>
        <taxon>Actinomycetota</taxon>
        <taxon>Actinomycetes</taxon>
        <taxon>Streptosporangiales</taxon>
        <taxon>Thermomonosporaceae</taxon>
        <taxon>Actinomadura</taxon>
    </lineage>
</organism>
<dbReference type="PROSITE" id="PS51186">
    <property type="entry name" value="GNAT"/>
    <property type="match status" value="1"/>
</dbReference>
<dbReference type="RefSeq" id="WP_208266170.1">
    <property type="nucleotide sequence ID" value="NZ_BAAAGM010000026.1"/>
</dbReference>